<reference evidence="1" key="1">
    <citation type="journal article" date="2014" name="Front. Microbiol.">
        <title>High frequency of phylogenetically diverse reductive dehalogenase-homologous genes in deep subseafloor sedimentary metagenomes.</title>
        <authorList>
            <person name="Kawai M."/>
            <person name="Futagami T."/>
            <person name="Toyoda A."/>
            <person name="Takaki Y."/>
            <person name="Nishi S."/>
            <person name="Hori S."/>
            <person name="Arai W."/>
            <person name="Tsubouchi T."/>
            <person name="Morono Y."/>
            <person name="Uchiyama I."/>
            <person name="Ito T."/>
            <person name="Fujiyama A."/>
            <person name="Inagaki F."/>
            <person name="Takami H."/>
        </authorList>
    </citation>
    <scope>NUCLEOTIDE SEQUENCE</scope>
    <source>
        <strain evidence="1">Expedition CK06-06</strain>
    </source>
</reference>
<name>X1LHZ1_9ZZZZ</name>
<proteinExistence type="predicted"/>
<protein>
    <submittedName>
        <fullName evidence="1">Uncharacterized protein</fullName>
    </submittedName>
</protein>
<dbReference type="EMBL" id="BARU01046474">
    <property type="protein sequence ID" value="GAI01970.1"/>
    <property type="molecule type" value="Genomic_DNA"/>
</dbReference>
<sequence>VKKYKENKFFDMDLKILFDEKKDVSEKWTKFVEKRDALISKEKKKEL</sequence>
<gene>
    <name evidence="1" type="ORF">S03H2_70093</name>
</gene>
<dbReference type="AlphaFoldDB" id="X1LHZ1"/>
<evidence type="ECO:0000313" key="1">
    <source>
        <dbReference type="EMBL" id="GAI01970.1"/>
    </source>
</evidence>
<organism evidence="1">
    <name type="scientific">marine sediment metagenome</name>
    <dbReference type="NCBI Taxonomy" id="412755"/>
    <lineage>
        <taxon>unclassified sequences</taxon>
        <taxon>metagenomes</taxon>
        <taxon>ecological metagenomes</taxon>
    </lineage>
</organism>
<feature type="non-terminal residue" evidence="1">
    <location>
        <position position="1"/>
    </location>
</feature>
<comment type="caution">
    <text evidence="1">The sequence shown here is derived from an EMBL/GenBank/DDBJ whole genome shotgun (WGS) entry which is preliminary data.</text>
</comment>
<accession>X1LHZ1</accession>